<dbReference type="KEGG" id="daw:HS1_001229"/>
<dbReference type="RefSeq" id="WP_066062421.1">
    <property type="nucleotide sequence ID" value="NZ_CP013015.1"/>
</dbReference>
<gene>
    <name evidence="8" type="ORF">HS1_001229</name>
</gene>
<dbReference type="UniPathway" id="UPA00124"/>
<evidence type="ECO:0000256" key="4">
    <source>
        <dbReference type="ARBA" id="ARBA00019595"/>
    </source>
</evidence>
<dbReference type="GO" id="GO:0005829">
    <property type="term" value="C:cytosol"/>
    <property type="evidence" value="ECO:0007669"/>
    <property type="project" value="TreeGrafter"/>
</dbReference>
<comment type="pathway">
    <text evidence="7">Carbohydrate biosynthesis; dTDP-L-rhamnose biosynthesis.</text>
</comment>
<name>A0A7U4QKH8_DESA2</name>
<dbReference type="AlphaFoldDB" id="A0A7U4QKH8"/>
<evidence type="ECO:0000256" key="2">
    <source>
        <dbReference type="ARBA" id="ARBA00001997"/>
    </source>
</evidence>
<evidence type="ECO:0000256" key="6">
    <source>
        <dbReference type="PIRSR" id="PIRSR600888-3"/>
    </source>
</evidence>
<dbReference type="Gene3D" id="2.60.120.10">
    <property type="entry name" value="Jelly Rolls"/>
    <property type="match status" value="1"/>
</dbReference>
<dbReference type="NCBIfam" id="TIGR01221">
    <property type="entry name" value="rmlC"/>
    <property type="match status" value="1"/>
</dbReference>
<evidence type="ECO:0000313" key="8">
    <source>
        <dbReference type="EMBL" id="AMM41033.1"/>
    </source>
</evidence>
<dbReference type="InterPro" id="IPR011051">
    <property type="entry name" value="RmlC_Cupin_sf"/>
</dbReference>
<dbReference type="EC" id="5.1.3.13" evidence="3 7"/>
<dbReference type="OrthoDB" id="9800680at2"/>
<dbReference type="PANTHER" id="PTHR21047:SF2">
    <property type="entry name" value="THYMIDINE DIPHOSPHO-4-KETO-RHAMNOSE 3,5-EPIMERASE"/>
    <property type="match status" value="1"/>
</dbReference>
<dbReference type="GO" id="GO:0000271">
    <property type="term" value="P:polysaccharide biosynthetic process"/>
    <property type="evidence" value="ECO:0007669"/>
    <property type="project" value="TreeGrafter"/>
</dbReference>
<proteinExistence type="inferred from homology"/>
<comment type="function">
    <text evidence="2 7">Catalyzes the epimerization of the C3' and C5'positions of dTDP-6-deoxy-D-xylo-4-hexulose, forming dTDP-6-deoxy-L-lyxo-4-hexulose.</text>
</comment>
<protein>
    <recommendedName>
        <fullName evidence="4 7">dTDP-4-dehydrorhamnose 3,5-epimerase</fullName>
        <ecNumber evidence="3 7">5.1.3.13</ecNumber>
    </recommendedName>
    <alternativeName>
        <fullName evidence="7">Thymidine diphospho-4-keto-rhamnose 3,5-epimerase</fullName>
    </alternativeName>
</protein>
<dbReference type="InterPro" id="IPR014710">
    <property type="entry name" value="RmlC-like_jellyroll"/>
</dbReference>
<keyword evidence="9" id="KW-1185">Reference proteome</keyword>
<sequence>MPFEFIPLEISQVILIEPKVFADTRGFFMETYSYKAFAKFGIKEHFVQDNHSRSVKGVLRGLHYQKHPTAQAKLVRCVKGAIFDVAVDIRKGSPTYGKWVGVTLTAENKKMLYIPVGFAHGFYTLEEDTEVIYKVSHYYSPKDEAGIIWNDPKIGIIWPSNTPVVGERDRKWPPLKEADNNFTFEGDEDEFC</sequence>
<feature type="site" description="Participates in a stacking interaction with the thymidine ring of dTDP-4-oxo-6-deoxyglucose" evidence="6">
    <location>
        <position position="139"/>
    </location>
</feature>
<dbReference type="InterPro" id="IPR000888">
    <property type="entry name" value="RmlC-like"/>
</dbReference>
<evidence type="ECO:0000313" key="9">
    <source>
        <dbReference type="Proteomes" id="UP000070560"/>
    </source>
</evidence>
<evidence type="ECO:0000256" key="7">
    <source>
        <dbReference type="RuleBase" id="RU364069"/>
    </source>
</evidence>
<dbReference type="Proteomes" id="UP000070560">
    <property type="component" value="Chromosome"/>
</dbReference>
<evidence type="ECO:0000256" key="3">
    <source>
        <dbReference type="ARBA" id="ARBA00012098"/>
    </source>
</evidence>
<dbReference type="SUPFAM" id="SSF51182">
    <property type="entry name" value="RmlC-like cupins"/>
    <property type="match status" value="1"/>
</dbReference>
<keyword evidence="7" id="KW-0413">Isomerase</keyword>
<dbReference type="PANTHER" id="PTHR21047">
    <property type="entry name" value="DTDP-6-DEOXY-D-GLUCOSE-3,5 EPIMERASE"/>
    <property type="match status" value="1"/>
</dbReference>
<feature type="active site" description="Proton acceptor" evidence="5">
    <location>
        <position position="63"/>
    </location>
</feature>
<organism evidence="8 9">
    <name type="scientific">Desulfofervidus auxilii</name>
    <dbReference type="NCBI Taxonomy" id="1621989"/>
    <lineage>
        <taxon>Bacteria</taxon>
        <taxon>Pseudomonadati</taxon>
        <taxon>Thermodesulfobacteriota</taxon>
        <taxon>Candidatus Desulfofervidia</taxon>
        <taxon>Candidatus Desulfofervidales</taxon>
        <taxon>Candidatus Desulfofervidaceae</taxon>
        <taxon>Candidatus Desulfofervidus</taxon>
    </lineage>
</organism>
<evidence type="ECO:0000256" key="5">
    <source>
        <dbReference type="PIRSR" id="PIRSR600888-1"/>
    </source>
</evidence>
<dbReference type="GO" id="GO:0008830">
    <property type="term" value="F:dTDP-4-dehydrorhamnose 3,5-epimerase activity"/>
    <property type="evidence" value="ECO:0007669"/>
    <property type="project" value="UniProtKB-UniRule"/>
</dbReference>
<dbReference type="GO" id="GO:0019305">
    <property type="term" value="P:dTDP-rhamnose biosynthetic process"/>
    <property type="evidence" value="ECO:0007669"/>
    <property type="project" value="UniProtKB-UniRule"/>
</dbReference>
<dbReference type="EMBL" id="CP013015">
    <property type="protein sequence ID" value="AMM41033.1"/>
    <property type="molecule type" value="Genomic_DNA"/>
</dbReference>
<comment type="subunit">
    <text evidence="7">Homodimer.</text>
</comment>
<accession>A0A7U4QKH8</accession>
<dbReference type="CDD" id="cd00438">
    <property type="entry name" value="cupin_RmlC"/>
    <property type="match status" value="1"/>
</dbReference>
<feature type="active site" description="Proton donor" evidence="5">
    <location>
        <position position="133"/>
    </location>
</feature>
<reference evidence="8 9" key="1">
    <citation type="submission" date="2015-10" db="EMBL/GenBank/DDBJ databases">
        <title>Candidatus Desulfofervidus auxilii, a hydrogenotrophic sulfate-reducing bacterium involved in the thermophilic anaerobic oxidation of methane.</title>
        <authorList>
            <person name="Krukenberg V."/>
            <person name="Richter M."/>
            <person name="Wegener G."/>
        </authorList>
    </citation>
    <scope>NUCLEOTIDE SEQUENCE [LARGE SCALE GENOMIC DNA]</scope>
    <source>
        <strain evidence="8 9">HS1</strain>
    </source>
</reference>
<comment type="similarity">
    <text evidence="7">Belongs to the dTDP-4-dehydrorhamnose 3,5-epimerase family.</text>
</comment>
<dbReference type="Pfam" id="PF00908">
    <property type="entry name" value="dTDP_sugar_isom"/>
    <property type="match status" value="1"/>
</dbReference>
<comment type="catalytic activity">
    <reaction evidence="1 7">
        <text>dTDP-4-dehydro-6-deoxy-alpha-D-glucose = dTDP-4-dehydro-beta-L-rhamnose</text>
        <dbReference type="Rhea" id="RHEA:16969"/>
        <dbReference type="ChEBI" id="CHEBI:57649"/>
        <dbReference type="ChEBI" id="CHEBI:62830"/>
        <dbReference type="EC" id="5.1.3.13"/>
    </reaction>
</comment>
<evidence type="ECO:0000256" key="1">
    <source>
        <dbReference type="ARBA" id="ARBA00001298"/>
    </source>
</evidence>